<dbReference type="Proteomes" id="UP000078555">
    <property type="component" value="Unassembled WGS sequence"/>
</dbReference>
<accession>A0A1A8YPW8</accession>
<name>A0A1A8YPW8_PLAOA</name>
<evidence type="ECO:0000313" key="1">
    <source>
        <dbReference type="EMBL" id="SBT33664.1"/>
    </source>
</evidence>
<dbReference type="AlphaFoldDB" id="A0A1A8YPW8"/>
<proteinExistence type="predicted"/>
<evidence type="ECO:0000313" key="2">
    <source>
        <dbReference type="Proteomes" id="UP000078555"/>
    </source>
</evidence>
<gene>
    <name evidence="1" type="ORF">POVWA1_018320</name>
</gene>
<dbReference type="EMBL" id="FLRD01000058">
    <property type="protein sequence ID" value="SBT33664.1"/>
    <property type="molecule type" value="Genomic_DNA"/>
</dbReference>
<protein>
    <submittedName>
        <fullName evidence="1">Uncharacterized protein</fullName>
    </submittedName>
</protein>
<keyword evidence="2" id="KW-1185">Reference proteome</keyword>
<organism evidence="1 2">
    <name type="scientific">Plasmodium ovale wallikeri</name>
    <dbReference type="NCBI Taxonomy" id="864142"/>
    <lineage>
        <taxon>Eukaryota</taxon>
        <taxon>Sar</taxon>
        <taxon>Alveolata</taxon>
        <taxon>Apicomplexa</taxon>
        <taxon>Aconoidasida</taxon>
        <taxon>Haemosporida</taxon>
        <taxon>Plasmodiidae</taxon>
        <taxon>Plasmodium</taxon>
        <taxon>Plasmodium (Plasmodium)</taxon>
    </lineage>
</organism>
<reference evidence="2" key="1">
    <citation type="submission" date="2016-05" db="EMBL/GenBank/DDBJ databases">
        <authorList>
            <person name="Naeem Raeece"/>
        </authorList>
    </citation>
    <scope>NUCLEOTIDE SEQUENCE [LARGE SCALE GENOMIC DNA]</scope>
</reference>
<sequence>MRRSQFSLHYFVILYFQQGSCWLYLQKSTSHDMTSPRLASHQMTSLRVTWHLVPKKITYNLQQSLPPLCTPAKLPTIVGAP</sequence>